<comment type="subcellular location">
    <subcellularLocation>
        <location evidence="1">Nucleus</location>
    </subcellularLocation>
</comment>
<dbReference type="GO" id="GO:0006606">
    <property type="term" value="P:protein import into nucleus"/>
    <property type="evidence" value="ECO:0000318"/>
    <property type="project" value="GO_Central"/>
</dbReference>
<dbReference type="STRING" id="665079.A7E4T7"/>
<comment type="similarity">
    <text evidence="2">Belongs to the importin beta family.</text>
</comment>
<dbReference type="eggNOG" id="KOG2022">
    <property type="taxonomic scope" value="Eukaryota"/>
</dbReference>
<dbReference type="InterPro" id="IPR051345">
    <property type="entry name" value="Importin_beta-like_NTR"/>
</dbReference>
<dbReference type="OMA" id="CLASIGK"/>
<dbReference type="RefSeq" id="XP_001598223.1">
    <property type="nucleotide sequence ID" value="XM_001598173.1"/>
</dbReference>
<evidence type="ECO:0008006" key="7">
    <source>
        <dbReference type="Google" id="ProtNLM"/>
    </source>
</evidence>
<evidence type="ECO:0000256" key="3">
    <source>
        <dbReference type="ARBA" id="ARBA00022448"/>
    </source>
</evidence>
<dbReference type="AlphaFoldDB" id="A7E4T7"/>
<proteinExistence type="inferred from homology"/>
<reference evidence="6" key="1">
    <citation type="journal article" date="2011" name="PLoS Genet.">
        <title>Genomic analysis of the necrotrophic fungal pathogens Sclerotinia sclerotiorum and Botrytis cinerea.</title>
        <authorList>
            <person name="Amselem J."/>
            <person name="Cuomo C.A."/>
            <person name="van Kan J.A."/>
            <person name="Viaud M."/>
            <person name="Benito E.P."/>
            <person name="Couloux A."/>
            <person name="Coutinho P.M."/>
            <person name="de Vries R.P."/>
            <person name="Dyer P.S."/>
            <person name="Fillinger S."/>
            <person name="Fournier E."/>
            <person name="Gout L."/>
            <person name="Hahn M."/>
            <person name="Kohn L."/>
            <person name="Lapalu N."/>
            <person name="Plummer K.M."/>
            <person name="Pradier J.M."/>
            <person name="Quevillon E."/>
            <person name="Sharon A."/>
            <person name="Simon A."/>
            <person name="ten Have A."/>
            <person name="Tudzynski B."/>
            <person name="Tudzynski P."/>
            <person name="Wincker P."/>
            <person name="Andrew M."/>
            <person name="Anthouard V."/>
            <person name="Beever R.E."/>
            <person name="Beffa R."/>
            <person name="Benoit I."/>
            <person name="Bouzid O."/>
            <person name="Brault B."/>
            <person name="Chen Z."/>
            <person name="Choquer M."/>
            <person name="Collemare J."/>
            <person name="Cotton P."/>
            <person name="Danchin E.G."/>
            <person name="Da Silva C."/>
            <person name="Gautier A."/>
            <person name="Giraud C."/>
            <person name="Giraud T."/>
            <person name="Gonzalez C."/>
            <person name="Grossetete S."/>
            <person name="Guldener U."/>
            <person name="Henrissat B."/>
            <person name="Howlett B.J."/>
            <person name="Kodira C."/>
            <person name="Kretschmer M."/>
            <person name="Lappartient A."/>
            <person name="Leroch M."/>
            <person name="Levis C."/>
            <person name="Mauceli E."/>
            <person name="Neuveglise C."/>
            <person name="Oeser B."/>
            <person name="Pearson M."/>
            <person name="Poulain J."/>
            <person name="Poussereau N."/>
            <person name="Quesneville H."/>
            <person name="Rascle C."/>
            <person name="Schumacher J."/>
            <person name="Segurens B."/>
            <person name="Sexton A."/>
            <person name="Silva E."/>
            <person name="Sirven C."/>
            <person name="Soanes D.M."/>
            <person name="Talbot N.J."/>
            <person name="Templeton M."/>
            <person name="Yandava C."/>
            <person name="Yarden O."/>
            <person name="Zeng Q."/>
            <person name="Rollins J.A."/>
            <person name="Lebrun M.H."/>
            <person name="Dickman M."/>
        </authorList>
    </citation>
    <scope>NUCLEOTIDE SEQUENCE [LARGE SCALE GENOMIC DNA]</scope>
    <source>
        <strain evidence="6">ATCC 18683 / 1980 / Ss-1</strain>
    </source>
</reference>
<keyword evidence="3" id="KW-0813">Transport</keyword>
<keyword evidence="4" id="KW-0539">Nucleus</keyword>
<evidence type="ECO:0000313" key="5">
    <source>
        <dbReference type="EMBL" id="EDN90909.1"/>
    </source>
</evidence>
<dbReference type="GeneID" id="5494869"/>
<sequence>METERLPSSLDEVEALIHQLYKPGPPERVLKVNETLQKLQRSPAGWDLADGLLGRSSENVKFIGALTFTIKLNTDSQSLKDEDAQVVLQKIIGWLIKCLNSGCGPLVIRKLCTTLVTYFLHFSGSWARCVSHLTYCLCLGEAVPYHKLEDAPSMEILAQSLSDDKNMAILWFSATLVEEVGKTDSNSMKQHKFHEHVVQNVDDIVIIMTKGIVNTTGAPLNNKIRQESMKCFQSWVLYSHRAFLDAAIILNPLRTLTQPALMLIIDDDLYAITVELFTDILANYSSFLSENDFAMLYDLFSSSWAQEKYTRLIQGDFDFDSLQFGQFLLSFGDATVQDLAQNITTDPRSQQILSALVGLLGADGYIVSEDRIFVPAVEFWAIYLETVLDLSYNVDASPAWLPAARSMLMQAIEKCWHKMQFPPQHIFSSWDSSERAGFKDARRDVGDLIQQSYMLLGLPLVSSFVDLILKSAEKENAWGELEASLTCLAEFQDYIKEESDDYLDKVFGSPLFSMLAKSDSNVPSRTRQAFLMVINGYPDYFERHVQHLPSALNLMFSMLHSPTLARVTSKSIAMLCSSCRKVLVPELAAFLQQYSEITRKDSMESYAKEGVIGAIASIIEAMPNDELKLDPLRQLLDFVRRDHERSLHLLGSHFTNVASNIPVPDGQVAADEIALTAIRCLTSIGKGLQVPADTPVDLNSDENSYSYWKNGNGREIQVQVLSILTATNEAFPIHGEIIEEISHVFRTGLVEDDGPFAFPPEDVAKSNYQTPRVITVINTACSLVNSCSTASGRRGGEVLSALLTWISGLMEAINHEPSNDPEISQPSIEFLHRLIATPKNLNILLNHEPKSSLEQSFMFTLKALTGRDPLPKQSAAEFWSSFVSLPINNPDPHIQHAITNALQHLGPLLSQALIYNIGGAAARSELDKLSDPLRKLVVSQVRAKSWLEAALMDGNFPSDKVDQKEKMVFLSKVINLRGAKGTNAVVREFWLACRGSNFAYVS</sequence>
<keyword evidence="6" id="KW-1185">Reference proteome</keyword>
<accession>A7E4T7</accession>
<dbReference type="InterPro" id="IPR016024">
    <property type="entry name" value="ARM-type_fold"/>
</dbReference>
<gene>
    <name evidence="5" type="ORF">SS1G_00309</name>
</gene>
<dbReference type="PANTHER" id="PTHR12363:SF33">
    <property type="entry name" value="IMPORTIN-13"/>
    <property type="match status" value="1"/>
</dbReference>
<dbReference type="Gene3D" id="1.25.10.10">
    <property type="entry name" value="Leucine-rich Repeat Variant"/>
    <property type="match status" value="1"/>
</dbReference>
<dbReference type="KEGG" id="ssl:SS1G_00309"/>
<protein>
    <recommendedName>
        <fullName evidence="7">Importin N-terminal domain-containing protein</fullName>
    </recommendedName>
</protein>
<dbReference type="InterPro" id="IPR011989">
    <property type="entry name" value="ARM-like"/>
</dbReference>
<evidence type="ECO:0000256" key="4">
    <source>
        <dbReference type="ARBA" id="ARBA00023242"/>
    </source>
</evidence>
<evidence type="ECO:0000256" key="2">
    <source>
        <dbReference type="ARBA" id="ARBA00007991"/>
    </source>
</evidence>
<evidence type="ECO:0000256" key="1">
    <source>
        <dbReference type="ARBA" id="ARBA00004123"/>
    </source>
</evidence>
<dbReference type="PANTHER" id="PTHR12363">
    <property type="entry name" value="TRANSPORTIN 3 AND IMPORTIN 13"/>
    <property type="match status" value="1"/>
</dbReference>
<dbReference type="EMBL" id="CH476621">
    <property type="protein sequence ID" value="EDN90909.1"/>
    <property type="molecule type" value="Genomic_DNA"/>
</dbReference>
<dbReference type="GO" id="GO:0005737">
    <property type="term" value="C:cytoplasm"/>
    <property type="evidence" value="ECO:0000318"/>
    <property type="project" value="GO_Central"/>
</dbReference>
<dbReference type="HOGENOM" id="CLU_005271_0_0_1"/>
<dbReference type="Proteomes" id="UP000001312">
    <property type="component" value="Unassembled WGS sequence"/>
</dbReference>
<evidence type="ECO:0000313" key="6">
    <source>
        <dbReference type="Proteomes" id="UP000001312"/>
    </source>
</evidence>
<organism evidence="5 6">
    <name type="scientific">Sclerotinia sclerotiorum (strain ATCC 18683 / 1980 / Ss-1)</name>
    <name type="common">White mold</name>
    <name type="synonym">Whetzelinia sclerotiorum</name>
    <dbReference type="NCBI Taxonomy" id="665079"/>
    <lineage>
        <taxon>Eukaryota</taxon>
        <taxon>Fungi</taxon>
        <taxon>Dikarya</taxon>
        <taxon>Ascomycota</taxon>
        <taxon>Pezizomycotina</taxon>
        <taxon>Leotiomycetes</taxon>
        <taxon>Helotiales</taxon>
        <taxon>Sclerotiniaceae</taxon>
        <taxon>Sclerotinia</taxon>
    </lineage>
</organism>
<dbReference type="GO" id="GO:0005634">
    <property type="term" value="C:nucleus"/>
    <property type="evidence" value="ECO:0007669"/>
    <property type="project" value="UniProtKB-SubCell"/>
</dbReference>
<name>A7E4T7_SCLS1</name>
<dbReference type="FunCoup" id="A7E4T7">
    <property type="interactions" value="216"/>
</dbReference>
<dbReference type="SUPFAM" id="SSF48371">
    <property type="entry name" value="ARM repeat"/>
    <property type="match status" value="1"/>
</dbReference>
<dbReference type="InParanoid" id="A7E4T7"/>